<proteinExistence type="inferred from homology"/>
<comment type="function">
    <text evidence="10">Confers DNA tethering and processivity to DNA polymerases and other proteins. Acts as a clamp, forming a ring around DNA (a reaction catalyzed by the clamp-loading complex) which diffuses in an ATP-independent manner freely and bidirectionally along dsDNA. Initially characterized for its ability to contact the catalytic subunit of DNA polymerase III (Pol III), a complex, multichain enzyme responsible for most of the replicative synthesis in bacteria; Pol III exhibits 3'-5' exonuclease proofreading activity. The beta chain is required for initiation of replication as well as for processivity of DNA replication.</text>
</comment>
<comment type="subcellular location">
    <subcellularLocation>
        <location evidence="1 10">Cytoplasm</location>
    </subcellularLocation>
</comment>
<dbReference type="Pfam" id="PF02768">
    <property type="entry name" value="DNA_pol3_beta_3"/>
    <property type="match status" value="1"/>
</dbReference>
<evidence type="ECO:0000256" key="8">
    <source>
        <dbReference type="ARBA" id="ARBA00022932"/>
    </source>
</evidence>
<feature type="domain" description="DNA polymerase III beta sliding clamp central" evidence="12">
    <location>
        <begin position="130"/>
        <end position="243"/>
    </location>
</feature>
<keyword evidence="5 10" id="KW-0808">Transferase</keyword>
<dbReference type="PIRSF" id="PIRSF000804">
    <property type="entry name" value="DNA_pol_III_b"/>
    <property type="match status" value="1"/>
</dbReference>
<evidence type="ECO:0000256" key="10">
    <source>
        <dbReference type="PIRNR" id="PIRNR000804"/>
    </source>
</evidence>
<dbReference type="Pfam" id="PF00712">
    <property type="entry name" value="DNA_pol3_beta"/>
    <property type="match status" value="1"/>
</dbReference>
<feature type="domain" description="DNA polymerase III beta sliding clamp N-terminal" evidence="11">
    <location>
        <begin position="1"/>
        <end position="119"/>
    </location>
</feature>
<dbReference type="eggNOG" id="COG0592">
    <property type="taxonomic scope" value="Bacteria"/>
</dbReference>
<dbReference type="Proteomes" id="UP000005632">
    <property type="component" value="Chromosome"/>
</dbReference>
<dbReference type="EMBL" id="CP003155">
    <property type="protein sequence ID" value="AEV29714.1"/>
    <property type="molecule type" value="Genomic_DNA"/>
</dbReference>
<evidence type="ECO:0000256" key="7">
    <source>
        <dbReference type="ARBA" id="ARBA00022705"/>
    </source>
</evidence>
<dbReference type="GO" id="GO:0005737">
    <property type="term" value="C:cytoplasm"/>
    <property type="evidence" value="ECO:0007669"/>
    <property type="project" value="UniProtKB-SubCell"/>
</dbReference>
<dbReference type="GO" id="GO:0003887">
    <property type="term" value="F:DNA-directed DNA polymerase activity"/>
    <property type="evidence" value="ECO:0007669"/>
    <property type="project" value="UniProtKB-UniRule"/>
</dbReference>
<reference evidence="14 15" key="1">
    <citation type="submission" date="2011-11" db="EMBL/GenBank/DDBJ databases">
        <title>Complete sequence of Spirochaeta sp. grapes.</title>
        <authorList>
            <consortium name="US DOE Joint Genome Institute"/>
            <person name="Lucas S."/>
            <person name="Han J."/>
            <person name="Lapidus A."/>
            <person name="Cheng J.-F."/>
            <person name="Goodwin L."/>
            <person name="Pitluck S."/>
            <person name="Peters L."/>
            <person name="Ovchinnikova G."/>
            <person name="Munk A.C."/>
            <person name="Detter J.C."/>
            <person name="Han C."/>
            <person name="Tapia R."/>
            <person name="Land M."/>
            <person name="Hauser L."/>
            <person name="Kyrpides N."/>
            <person name="Ivanova N."/>
            <person name="Pagani I."/>
            <person name="Ritalahtilisa K."/>
            <person name="Loeffler F."/>
            <person name="Woyke T."/>
        </authorList>
    </citation>
    <scope>NUCLEOTIDE SEQUENCE [LARGE SCALE GENOMIC DNA]</scope>
    <source>
        <strain evidence="15">ATCC BAA-1885 / DSM 22778 / Grapes</strain>
    </source>
</reference>
<dbReference type="PANTHER" id="PTHR30478">
    <property type="entry name" value="DNA POLYMERASE III SUBUNIT BETA"/>
    <property type="match status" value="1"/>
</dbReference>
<dbReference type="Pfam" id="PF02767">
    <property type="entry name" value="DNA_pol3_beta_2"/>
    <property type="match status" value="1"/>
</dbReference>
<protein>
    <recommendedName>
        <fullName evidence="3 10">Beta sliding clamp</fullName>
    </recommendedName>
</protein>
<evidence type="ECO:0000259" key="11">
    <source>
        <dbReference type="Pfam" id="PF00712"/>
    </source>
</evidence>
<evidence type="ECO:0000313" key="15">
    <source>
        <dbReference type="Proteomes" id="UP000005632"/>
    </source>
</evidence>
<organism evidence="14 15">
    <name type="scientific">Sphaerochaeta pleomorpha (strain ATCC BAA-1885 / DSM 22778 / Grapes)</name>
    <dbReference type="NCBI Taxonomy" id="158190"/>
    <lineage>
        <taxon>Bacteria</taxon>
        <taxon>Pseudomonadati</taxon>
        <taxon>Spirochaetota</taxon>
        <taxon>Spirochaetia</taxon>
        <taxon>Spirochaetales</taxon>
        <taxon>Sphaerochaetaceae</taxon>
        <taxon>Sphaerochaeta</taxon>
    </lineage>
</organism>
<dbReference type="STRING" id="158190.SpiGrapes_1920"/>
<dbReference type="OrthoDB" id="8421503at2"/>
<keyword evidence="7 10" id="KW-0235">DNA replication</keyword>
<evidence type="ECO:0000256" key="2">
    <source>
        <dbReference type="ARBA" id="ARBA00010752"/>
    </source>
</evidence>
<dbReference type="GO" id="GO:0008408">
    <property type="term" value="F:3'-5' exonuclease activity"/>
    <property type="evidence" value="ECO:0007669"/>
    <property type="project" value="InterPro"/>
</dbReference>
<gene>
    <name evidence="14" type="ordered locus">SpiGrapes_1920</name>
</gene>
<keyword evidence="4 10" id="KW-0963">Cytoplasm</keyword>
<evidence type="ECO:0000256" key="1">
    <source>
        <dbReference type="ARBA" id="ARBA00004496"/>
    </source>
</evidence>
<dbReference type="CDD" id="cd00140">
    <property type="entry name" value="beta_clamp"/>
    <property type="match status" value="1"/>
</dbReference>
<dbReference type="InterPro" id="IPR022634">
    <property type="entry name" value="DNA_polIII_beta_N"/>
</dbReference>
<keyword evidence="9" id="KW-0238">DNA-binding</keyword>
<dbReference type="SUPFAM" id="SSF55979">
    <property type="entry name" value="DNA clamp"/>
    <property type="match status" value="3"/>
</dbReference>
<evidence type="ECO:0000259" key="13">
    <source>
        <dbReference type="Pfam" id="PF02768"/>
    </source>
</evidence>
<comment type="similarity">
    <text evidence="2 10">Belongs to the beta sliding clamp family.</text>
</comment>
<accession>G8QYT7</accession>
<feature type="domain" description="DNA polymerase III beta sliding clamp C-terminal" evidence="13">
    <location>
        <begin position="245"/>
        <end position="364"/>
    </location>
</feature>
<dbReference type="SMART" id="SM00480">
    <property type="entry name" value="POL3Bc"/>
    <property type="match status" value="1"/>
</dbReference>
<evidence type="ECO:0000256" key="3">
    <source>
        <dbReference type="ARBA" id="ARBA00021035"/>
    </source>
</evidence>
<keyword evidence="8 10" id="KW-0239">DNA-directed DNA polymerase</keyword>
<dbReference type="InterPro" id="IPR022637">
    <property type="entry name" value="DNA_polIII_beta_cen"/>
</dbReference>
<dbReference type="InterPro" id="IPR046938">
    <property type="entry name" value="DNA_clamp_sf"/>
</dbReference>
<keyword evidence="6 10" id="KW-0548">Nucleotidyltransferase</keyword>
<dbReference type="PANTHER" id="PTHR30478:SF0">
    <property type="entry name" value="BETA SLIDING CLAMP"/>
    <property type="match status" value="1"/>
</dbReference>
<sequence length="368" mass="42156">MKFACNKETILNEIIYSMDFTSQRNSLSITSNVYLETFDDKLIIRATDQKIGFSTEIAVQTIENGSITVYCDRFLNILRSLPNSEIQFSTKDGMLAIKPTNQTIDFKLRTISGDEFPQMETIGETPFFSVSQRDFNEMATQTIFSISEDETRFFLCGLYLERSSTGMNMVATDGRRLSIVERKFSEEIPSFPPVIIPSKFFIELKKLSSDEGLLDLCITENLIYAKIGNRFFYSNLIKGQYPNYRRVIPETQKYAATMRIQDMLDALKRVSLLIENKAKRIFLDISEAGVLVTSDESELGEAKEIIPCKYEGPESKVSLNFVYLLNPLKVMEGEYFSINFTEPTRAMTVKPEAERDYFHIIMPMQPNA</sequence>
<dbReference type="Gene3D" id="3.10.150.10">
    <property type="entry name" value="DNA Polymerase III, subunit A, domain 2"/>
    <property type="match status" value="1"/>
</dbReference>
<dbReference type="GO" id="GO:0006271">
    <property type="term" value="P:DNA strand elongation involved in DNA replication"/>
    <property type="evidence" value="ECO:0007669"/>
    <property type="project" value="TreeGrafter"/>
</dbReference>
<evidence type="ECO:0000256" key="6">
    <source>
        <dbReference type="ARBA" id="ARBA00022695"/>
    </source>
</evidence>
<dbReference type="Gene3D" id="3.70.10.10">
    <property type="match status" value="1"/>
</dbReference>
<dbReference type="RefSeq" id="WP_014270557.1">
    <property type="nucleotide sequence ID" value="NC_016633.1"/>
</dbReference>
<comment type="subunit">
    <text evidence="10">Forms a ring-shaped head-to-tail homodimer around DNA.</text>
</comment>
<evidence type="ECO:0000256" key="4">
    <source>
        <dbReference type="ARBA" id="ARBA00022490"/>
    </source>
</evidence>
<dbReference type="GO" id="GO:0003677">
    <property type="term" value="F:DNA binding"/>
    <property type="evidence" value="ECO:0007669"/>
    <property type="project" value="UniProtKB-UniRule"/>
</dbReference>
<dbReference type="AlphaFoldDB" id="G8QYT7"/>
<dbReference type="NCBIfam" id="TIGR00663">
    <property type="entry name" value="dnan"/>
    <property type="match status" value="1"/>
</dbReference>
<name>G8QYT7_SPHPG</name>
<dbReference type="InterPro" id="IPR001001">
    <property type="entry name" value="DNA_polIII_beta"/>
</dbReference>
<evidence type="ECO:0000256" key="9">
    <source>
        <dbReference type="ARBA" id="ARBA00023125"/>
    </source>
</evidence>
<keyword evidence="15" id="KW-1185">Reference proteome</keyword>
<evidence type="ECO:0000313" key="14">
    <source>
        <dbReference type="EMBL" id="AEV29714.1"/>
    </source>
</evidence>
<dbReference type="InterPro" id="IPR022635">
    <property type="entry name" value="DNA_polIII_beta_C"/>
</dbReference>
<dbReference type="HOGENOM" id="CLU_038149_4_0_12"/>
<evidence type="ECO:0000256" key="5">
    <source>
        <dbReference type="ARBA" id="ARBA00022679"/>
    </source>
</evidence>
<dbReference type="GO" id="GO:0009360">
    <property type="term" value="C:DNA polymerase III complex"/>
    <property type="evidence" value="ECO:0007669"/>
    <property type="project" value="InterPro"/>
</dbReference>
<evidence type="ECO:0000259" key="12">
    <source>
        <dbReference type="Pfam" id="PF02767"/>
    </source>
</evidence>
<dbReference type="KEGG" id="sgp:SpiGrapes_1920"/>